<gene>
    <name evidence="4" type="ORF">GRI62_11560</name>
</gene>
<dbReference type="InterPro" id="IPR016071">
    <property type="entry name" value="Staphylococal_nuclease_OB-fold"/>
</dbReference>
<accession>A0A845A483</accession>
<keyword evidence="2" id="KW-0472">Membrane</keyword>
<evidence type="ECO:0000313" key="5">
    <source>
        <dbReference type="Proteomes" id="UP000460626"/>
    </source>
</evidence>
<evidence type="ECO:0000256" key="1">
    <source>
        <dbReference type="SAM" id="MobiDB-lite"/>
    </source>
</evidence>
<reference evidence="4 5" key="1">
    <citation type="submission" date="2019-12" db="EMBL/GenBank/DDBJ databases">
        <title>Genomic-based taxomic classification of the family Erythrobacteraceae.</title>
        <authorList>
            <person name="Xu L."/>
        </authorList>
    </citation>
    <scope>NUCLEOTIDE SEQUENCE [LARGE SCALE GENOMIC DNA]</scope>
    <source>
        <strain evidence="4 5">RC4-10-4</strain>
    </source>
</reference>
<feature type="compositionally biased region" description="Basic and acidic residues" evidence="1">
    <location>
        <begin position="1"/>
        <end position="17"/>
    </location>
</feature>
<dbReference type="InterPro" id="IPR035437">
    <property type="entry name" value="SNase_OB-fold_sf"/>
</dbReference>
<keyword evidence="2" id="KW-0812">Transmembrane</keyword>
<feature type="region of interest" description="Disordered" evidence="1">
    <location>
        <begin position="1"/>
        <end position="22"/>
    </location>
</feature>
<sequence>MKQPSYDKDQLHSLDRARQRRRKKQGVRSLGLAAVAFIGTFVGGFILTSDSSANQQPATQLAALSVLPENSAMPICDGPMRVTCVVDGDTFWLEGEKIRIADIDTPEVSQPQCEGEAELGRRATVRLAELLNAGAFELQSIGERDRDQYGRLLRVITRDGQSLGDQLVREGLARTWTGRRQPWC</sequence>
<dbReference type="PROSITE" id="PS50830">
    <property type="entry name" value="TNASE_3"/>
    <property type="match status" value="1"/>
</dbReference>
<dbReference type="Pfam" id="PF00565">
    <property type="entry name" value="SNase"/>
    <property type="match status" value="1"/>
</dbReference>
<keyword evidence="5" id="KW-1185">Reference proteome</keyword>
<dbReference type="SUPFAM" id="SSF50199">
    <property type="entry name" value="Staphylococcal nuclease"/>
    <property type="match status" value="1"/>
</dbReference>
<protein>
    <submittedName>
        <fullName evidence="4">Thermonuclease family protein</fullName>
    </submittedName>
</protein>
<dbReference type="EMBL" id="WTYH01000001">
    <property type="protein sequence ID" value="MXO94232.1"/>
    <property type="molecule type" value="Genomic_DNA"/>
</dbReference>
<dbReference type="RefSeq" id="WP_131453476.1">
    <property type="nucleotide sequence ID" value="NZ_BMJK01000002.1"/>
</dbReference>
<dbReference type="Proteomes" id="UP000460626">
    <property type="component" value="Unassembled WGS sequence"/>
</dbReference>
<feature type="domain" description="TNase-like" evidence="3">
    <location>
        <begin position="76"/>
        <end position="184"/>
    </location>
</feature>
<evidence type="ECO:0000256" key="2">
    <source>
        <dbReference type="SAM" id="Phobius"/>
    </source>
</evidence>
<dbReference type="OrthoDB" id="7469880at2"/>
<organism evidence="4 5">
    <name type="scientific">Aurantiacibacter arachoides</name>
    <dbReference type="NCBI Taxonomy" id="1850444"/>
    <lineage>
        <taxon>Bacteria</taxon>
        <taxon>Pseudomonadati</taxon>
        <taxon>Pseudomonadota</taxon>
        <taxon>Alphaproteobacteria</taxon>
        <taxon>Sphingomonadales</taxon>
        <taxon>Erythrobacteraceae</taxon>
        <taxon>Aurantiacibacter</taxon>
    </lineage>
</organism>
<comment type="caution">
    <text evidence="4">The sequence shown here is derived from an EMBL/GenBank/DDBJ whole genome shotgun (WGS) entry which is preliminary data.</text>
</comment>
<keyword evidence="2" id="KW-1133">Transmembrane helix</keyword>
<dbReference type="AlphaFoldDB" id="A0A845A483"/>
<name>A0A845A483_9SPHN</name>
<proteinExistence type="predicted"/>
<evidence type="ECO:0000313" key="4">
    <source>
        <dbReference type="EMBL" id="MXO94232.1"/>
    </source>
</evidence>
<evidence type="ECO:0000259" key="3">
    <source>
        <dbReference type="PROSITE" id="PS50830"/>
    </source>
</evidence>
<dbReference type="Gene3D" id="2.40.50.90">
    <property type="match status" value="1"/>
</dbReference>
<feature type="transmembrane region" description="Helical" evidence="2">
    <location>
        <begin position="26"/>
        <end position="47"/>
    </location>
</feature>